<dbReference type="NCBIfam" id="TIGR01439">
    <property type="entry name" value="lp_hng_hel_AbrB"/>
    <property type="match status" value="1"/>
</dbReference>
<keyword evidence="3" id="KW-1185">Reference proteome</keyword>
<dbReference type="Gene3D" id="2.10.260.10">
    <property type="match status" value="1"/>
</dbReference>
<name>A8MBI3_CALMQ</name>
<sequence>MRRRGAVGFLVTELPYRVKVYSNFQVLIPASLVRALDIVNLRYVNITFRFNGVTETIEGARLLRTRHTDSRQFTIPKELREKYGIRPGDYIEIISIKPL</sequence>
<feature type="domain" description="SpoVT-AbrB" evidence="1">
    <location>
        <begin position="68"/>
        <end position="94"/>
    </location>
</feature>
<dbReference type="Proteomes" id="UP000001137">
    <property type="component" value="Chromosome"/>
</dbReference>
<dbReference type="Pfam" id="PF04014">
    <property type="entry name" value="MazE_antitoxin"/>
    <property type="match status" value="1"/>
</dbReference>
<evidence type="ECO:0000313" key="3">
    <source>
        <dbReference type="Proteomes" id="UP000001137"/>
    </source>
</evidence>
<organism evidence="2 3">
    <name type="scientific">Caldivirga maquilingensis (strain ATCC 700844 / DSM 13496 / JCM 10307 / IC-167)</name>
    <dbReference type="NCBI Taxonomy" id="397948"/>
    <lineage>
        <taxon>Archaea</taxon>
        <taxon>Thermoproteota</taxon>
        <taxon>Thermoprotei</taxon>
        <taxon>Thermoproteales</taxon>
        <taxon>Thermoproteaceae</taxon>
        <taxon>Caldivirga</taxon>
    </lineage>
</organism>
<dbReference type="EMBL" id="CP000852">
    <property type="protein sequence ID" value="ABW02716.1"/>
    <property type="molecule type" value="Genomic_DNA"/>
</dbReference>
<dbReference type="InterPro" id="IPR037914">
    <property type="entry name" value="SpoVT-AbrB_sf"/>
</dbReference>
<dbReference type="AlphaFoldDB" id="A8MBI3"/>
<dbReference type="eggNOG" id="arCOG03936">
    <property type="taxonomic scope" value="Archaea"/>
</dbReference>
<proteinExistence type="predicted"/>
<dbReference type="GeneID" id="5709982"/>
<dbReference type="InterPro" id="IPR007159">
    <property type="entry name" value="SpoVT-AbrB_dom"/>
</dbReference>
<dbReference type="SUPFAM" id="SSF89447">
    <property type="entry name" value="AbrB/MazE/MraZ-like"/>
    <property type="match status" value="1"/>
</dbReference>
<dbReference type="RefSeq" id="WP_012186935.1">
    <property type="nucleotide sequence ID" value="NC_009954.1"/>
</dbReference>
<accession>A8MBI3</accession>
<evidence type="ECO:0000259" key="1">
    <source>
        <dbReference type="Pfam" id="PF04014"/>
    </source>
</evidence>
<reference evidence="2 3" key="1">
    <citation type="submission" date="2007-10" db="EMBL/GenBank/DDBJ databases">
        <title>Complete sequence of Caldivirga maquilingensis IC-167.</title>
        <authorList>
            <consortium name="US DOE Joint Genome Institute"/>
            <person name="Copeland A."/>
            <person name="Lucas S."/>
            <person name="Lapidus A."/>
            <person name="Barry K."/>
            <person name="Glavina del Rio T."/>
            <person name="Dalin E."/>
            <person name="Tice H."/>
            <person name="Pitluck S."/>
            <person name="Saunders E."/>
            <person name="Brettin T."/>
            <person name="Bruce D."/>
            <person name="Detter J.C."/>
            <person name="Han C."/>
            <person name="Schmutz J."/>
            <person name="Larimer F."/>
            <person name="Land M."/>
            <person name="Hauser L."/>
            <person name="Kyrpides N."/>
            <person name="Ivanova N."/>
            <person name="Biddle J.F."/>
            <person name="Zhang Z."/>
            <person name="Fitz-Gibbon S.T."/>
            <person name="Lowe T.M."/>
            <person name="Saltikov C."/>
            <person name="House C.H."/>
            <person name="Richardson P."/>
        </authorList>
    </citation>
    <scope>NUCLEOTIDE SEQUENCE [LARGE SCALE GENOMIC DNA]</scope>
    <source>
        <strain evidence="3">ATCC 700844 / DSM 13496 / JCM 10307 / IC-167</strain>
    </source>
</reference>
<dbReference type="KEGG" id="cma:Cmaq_1899"/>
<protein>
    <recommendedName>
        <fullName evidence="1">SpoVT-AbrB domain-containing protein</fullName>
    </recommendedName>
</protein>
<dbReference type="OrthoDB" id="30861at2157"/>
<dbReference type="HOGENOM" id="CLU_167329_0_0_2"/>
<gene>
    <name evidence="2" type="ordered locus">Cmaq_1899</name>
</gene>
<dbReference type="GO" id="GO:0003677">
    <property type="term" value="F:DNA binding"/>
    <property type="evidence" value="ECO:0007669"/>
    <property type="project" value="InterPro"/>
</dbReference>
<evidence type="ECO:0000313" key="2">
    <source>
        <dbReference type="EMBL" id="ABW02716.1"/>
    </source>
</evidence>